<accession>A0A7H8QKM2</accession>
<dbReference type="RefSeq" id="XP_035339982.1">
    <property type="nucleotide sequence ID" value="XM_035484089.1"/>
</dbReference>
<dbReference type="SUPFAM" id="SSF56112">
    <property type="entry name" value="Protein kinase-like (PK-like)"/>
    <property type="match status" value="1"/>
</dbReference>
<reference evidence="2" key="1">
    <citation type="submission" date="2020-06" db="EMBL/GenBank/DDBJ databases">
        <title>A chromosome-scale genome assembly of Talaromyces rugulosus W13939.</title>
        <authorList>
            <person name="Wang B."/>
            <person name="Guo L."/>
            <person name="Ye K."/>
            <person name="Wang L."/>
        </authorList>
    </citation>
    <scope>NUCLEOTIDE SEQUENCE [LARGE SCALE GENOMIC DNA]</scope>
    <source>
        <strain evidence="2">W13939</strain>
    </source>
</reference>
<dbReference type="InterPro" id="IPR051678">
    <property type="entry name" value="AGP_Transferase"/>
</dbReference>
<dbReference type="GeneID" id="55988396"/>
<dbReference type="EMBL" id="CP055898">
    <property type="protein sequence ID" value="QKX53803.1"/>
    <property type="molecule type" value="Genomic_DNA"/>
</dbReference>
<dbReference type="AlphaFoldDB" id="A0A7H8QKM2"/>
<evidence type="ECO:0000313" key="2">
    <source>
        <dbReference type="Proteomes" id="UP000509510"/>
    </source>
</evidence>
<name>A0A7H8QKM2_TALRU</name>
<proteinExistence type="predicted"/>
<protein>
    <submittedName>
        <fullName evidence="1">Uncharacterized protein</fullName>
    </submittedName>
</protein>
<dbReference type="Proteomes" id="UP000509510">
    <property type="component" value="Chromosome I"/>
</dbReference>
<dbReference type="PANTHER" id="PTHR21310">
    <property type="entry name" value="AMINOGLYCOSIDE PHOSPHOTRANSFERASE-RELATED-RELATED"/>
    <property type="match status" value="1"/>
</dbReference>
<dbReference type="InterPro" id="IPR011009">
    <property type="entry name" value="Kinase-like_dom_sf"/>
</dbReference>
<dbReference type="OrthoDB" id="5412996at2759"/>
<gene>
    <name evidence="1" type="ORF">TRUGW13939_00883</name>
</gene>
<dbReference type="PANTHER" id="PTHR21310:SF37">
    <property type="entry name" value="AMINOGLYCOSIDE PHOSPHOTRANSFERASE DOMAIN-CONTAINING PROTEIN"/>
    <property type="match status" value="1"/>
</dbReference>
<dbReference type="KEGG" id="trg:TRUGW13939_00883"/>
<sequence>MYDALNTPGCPTEERGILDPKIDEDKLQMLYGQLASILLQLSEPSLPRIGSLSQIDEFTWDVTHRPLSMNMNDLVRRGGLPRSALSEAKATFTTASSYLEALADLNIDHLMHQRNDAIQSADDCRRKFVARKLFRKLAKSKQLMNPSLNRGPFKIWCDDLRPANVLLNGSLQVVGVVDWEFTYAAPAEFSHAPPWWLLIEKPELWPRGIEDWSEIFEHRLKTFLKAMKACEDVKIQQGRLQEDQRLSIPMQRSWESGDFWIVYAALNSFAFDMIYWQKIDPRFFGSSQTTDKAWEERLDLLDEKEKCEMEELVARKLHEMDSRVLEWDPDDYTIEFRQKLRETKERAT</sequence>
<organism evidence="1 2">
    <name type="scientific">Talaromyces rugulosus</name>
    <name type="common">Penicillium rugulosum</name>
    <dbReference type="NCBI Taxonomy" id="121627"/>
    <lineage>
        <taxon>Eukaryota</taxon>
        <taxon>Fungi</taxon>
        <taxon>Dikarya</taxon>
        <taxon>Ascomycota</taxon>
        <taxon>Pezizomycotina</taxon>
        <taxon>Eurotiomycetes</taxon>
        <taxon>Eurotiomycetidae</taxon>
        <taxon>Eurotiales</taxon>
        <taxon>Trichocomaceae</taxon>
        <taxon>Talaromyces</taxon>
        <taxon>Talaromyces sect. Islandici</taxon>
    </lineage>
</organism>
<evidence type="ECO:0000313" key="1">
    <source>
        <dbReference type="EMBL" id="QKX53803.1"/>
    </source>
</evidence>
<keyword evidence="2" id="KW-1185">Reference proteome</keyword>